<sequence length="335" mass="38630">MNHGSHIHKQRKKVKVKAHLLFKIHQMLRDGVPNREYASFIYPISNRSFCICNGSFMLHPTSSFKDCCDLKYGFDVKVLLDVGHVCEVENGFQSQWLSNVCKAQQFMQSVQKAANVVKVETGAEEWWESYSPFKDTRSSLNSMQFVKKYASVAVLNGQLYHFGGEGFHTGNLNNSSLQRISGFKDHPYVGKTYILLELQLRTDSVSLVVLMDAIAPQRCRYNNALHYHIESMIYSCLESRNNTIIDHLFKGCGLLSKILQTYSNPVLSREHNEEDVFDNVIQRVIQVKNSFLFDAHTWTTNCHSRHTSIIQIRDYRNVEPGCSWILDEYILLFID</sequence>
<name>A0A2U1LRM2_ARTAN</name>
<dbReference type="Proteomes" id="UP000245207">
    <property type="component" value="Unassembled WGS sequence"/>
</dbReference>
<accession>A0A2U1LRM2</accession>
<reference evidence="1 2" key="1">
    <citation type="journal article" date="2018" name="Mol. Plant">
        <title>The genome of Artemisia annua provides insight into the evolution of Asteraceae family and artemisinin biosynthesis.</title>
        <authorList>
            <person name="Shen Q."/>
            <person name="Zhang L."/>
            <person name="Liao Z."/>
            <person name="Wang S."/>
            <person name="Yan T."/>
            <person name="Shi P."/>
            <person name="Liu M."/>
            <person name="Fu X."/>
            <person name="Pan Q."/>
            <person name="Wang Y."/>
            <person name="Lv Z."/>
            <person name="Lu X."/>
            <person name="Zhang F."/>
            <person name="Jiang W."/>
            <person name="Ma Y."/>
            <person name="Chen M."/>
            <person name="Hao X."/>
            <person name="Li L."/>
            <person name="Tang Y."/>
            <person name="Lv G."/>
            <person name="Zhou Y."/>
            <person name="Sun X."/>
            <person name="Brodelius P.E."/>
            <person name="Rose J.K.C."/>
            <person name="Tang K."/>
        </authorList>
    </citation>
    <scope>NUCLEOTIDE SEQUENCE [LARGE SCALE GENOMIC DNA]</scope>
    <source>
        <strain evidence="2">cv. Huhao1</strain>
        <tissue evidence="1">Leaf</tissue>
    </source>
</reference>
<dbReference type="SUPFAM" id="SSF117281">
    <property type="entry name" value="Kelch motif"/>
    <property type="match status" value="1"/>
</dbReference>
<dbReference type="EMBL" id="PKPP01008079">
    <property type="protein sequence ID" value="PWA51646.1"/>
    <property type="molecule type" value="Genomic_DNA"/>
</dbReference>
<dbReference type="OrthoDB" id="295029at2759"/>
<evidence type="ECO:0000313" key="1">
    <source>
        <dbReference type="EMBL" id="PWA51646.1"/>
    </source>
</evidence>
<gene>
    <name evidence="1" type="ORF">CTI12_AA462430</name>
</gene>
<keyword evidence="2" id="KW-1185">Reference proteome</keyword>
<dbReference type="STRING" id="35608.A0A2U1LRM2"/>
<protein>
    <submittedName>
        <fullName evidence="1">SIT4 phosphatase-associated family protein</fullName>
    </submittedName>
</protein>
<dbReference type="AlphaFoldDB" id="A0A2U1LRM2"/>
<dbReference type="InterPro" id="IPR015915">
    <property type="entry name" value="Kelch-typ_b-propeller"/>
</dbReference>
<comment type="caution">
    <text evidence="1">The sequence shown here is derived from an EMBL/GenBank/DDBJ whole genome shotgun (WGS) entry which is preliminary data.</text>
</comment>
<organism evidence="1 2">
    <name type="scientific">Artemisia annua</name>
    <name type="common">Sweet wormwood</name>
    <dbReference type="NCBI Taxonomy" id="35608"/>
    <lineage>
        <taxon>Eukaryota</taxon>
        <taxon>Viridiplantae</taxon>
        <taxon>Streptophyta</taxon>
        <taxon>Embryophyta</taxon>
        <taxon>Tracheophyta</taxon>
        <taxon>Spermatophyta</taxon>
        <taxon>Magnoliopsida</taxon>
        <taxon>eudicotyledons</taxon>
        <taxon>Gunneridae</taxon>
        <taxon>Pentapetalae</taxon>
        <taxon>asterids</taxon>
        <taxon>campanulids</taxon>
        <taxon>Asterales</taxon>
        <taxon>Asteraceae</taxon>
        <taxon>Asteroideae</taxon>
        <taxon>Anthemideae</taxon>
        <taxon>Artemisiinae</taxon>
        <taxon>Artemisia</taxon>
    </lineage>
</organism>
<proteinExistence type="predicted"/>
<evidence type="ECO:0000313" key="2">
    <source>
        <dbReference type="Proteomes" id="UP000245207"/>
    </source>
</evidence>